<comment type="caution">
    <text evidence="6">The sequence shown here is derived from an EMBL/GenBank/DDBJ whole genome shotgun (WGS) entry which is preliminary data.</text>
</comment>
<evidence type="ECO:0000259" key="5">
    <source>
        <dbReference type="Pfam" id="PF00248"/>
    </source>
</evidence>
<evidence type="ECO:0000313" key="6">
    <source>
        <dbReference type="EMBL" id="KAJ5378652.1"/>
    </source>
</evidence>
<feature type="active site" description="Proton donor" evidence="2">
    <location>
        <position position="74"/>
    </location>
</feature>
<dbReference type="GeneID" id="81375388"/>
<dbReference type="OrthoDB" id="416253at2759"/>
<dbReference type="RefSeq" id="XP_056482438.1">
    <property type="nucleotide sequence ID" value="XM_056636408.1"/>
</dbReference>
<keyword evidence="1" id="KW-0560">Oxidoreductase</keyword>
<proteinExistence type="predicted"/>
<accession>A0A9W9SHE8</accession>
<sequence>MADTLEHKTFTLNTGAKIPAIGFGTWKAGPGEAAAAVKSAFDVGYRHFVIPQHAPYLFAASANMLNRIVLPFVYGNEAEIGQVFETTQVPRNEYFVTTKLWSSDHRRIVPALQKSLDDLRLDYVDLYLMHWPVTLPTSSPETYGKEDRTAHDPDWDFRDTWREMEKLLQTGKVRAIGVANFSTVNLENLLKSCTVVPAVNQTEIQPLLPQKKLNALCIKHGIHQTAFGPLGGSGSTLHEDPIINAIAQKRGCSSGNVLLSWGVKKGWSVIPKSTNPSRIARNLQQCFVMDDNETVKIDELVTSLGGKRFNRPNWGTTIFHDDTDANVK</sequence>
<evidence type="ECO:0000256" key="4">
    <source>
        <dbReference type="PIRSR" id="PIRSR000097-3"/>
    </source>
</evidence>
<name>A0A9W9SHE8_9EURO</name>
<dbReference type="InterPro" id="IPR036812">
    <property type="entry name" value="NAD(P)_OxRdtase_dom_sf"/>
</dbReference>
<gene>
    <name evidence="6" type="ORF">N7509_011771</name>
</gene>
<keyword evidence="7" id="KW-1185">Reference proteome</keyword>
<dbReference type="GO" id="GO:0016491">
    <property type="term" value="F:oxidoreductase activity"/>
    <property type="evidence" value="ECO:0007669"/>
    <property type="project" value="UniProtKB-KW"/>
</dbReference>
<organism evidence="6 7">
    <name type="scientific">Penicillium cosmopolitanum</name>
    <dbReference type="NCBI Taxonomy" id="1131564"/>
    <lineage>
        <taxon>Eukaryota</taxon>
        <taxon>Fungi</taxon>
        <taxon>Dikarya</taxon>
        <taxon>Ascomycota</taxon>
        <taxon>Pezizomycotina</taxon>
        <taxon>Eurotiomycetes</taxon>
        <taxon>Eurotiomycetidae</taxon>
        <taxon>Eurotiales</taxon>
        <taxon>Aspergillaceae</taxon>
        <taxon>Penicillium</taxon>
    </lineage>
</organism>
<dbReference type="InterPro" id="IPR023210">
    <property type="entry name" value="NADP_OxRdtase_dom"/>
</dbReference>
<evidence type="ECO:0000256" key="1">
    <source>
        <dbReference type="ARBA" id="ARBA00023002"/>
    </source>
</evidence>
<evidence type="ECO:0000256" key="2">
    <source>
        <dbReference type="PIRSR" id="PIRSR000097-1"/>
    </source>
</evidence>
<reference evidence="6" key="1">
    <citation type="submission" date="2022-12" db="EMBL/GenBank/DDBJ databases">
        <authorList>
            <person name="Petersen C."/>
        </authorList>
    </citation>
    <scope>NUCLEOTIDE SEQUENCE</scope>
    <source>
        <strain evidence="6">IBT 29677</strain>
    </source>
</reference>
<dbReference type="PANTHER" id="PTHR11732">
    <property type="entry name" value="ALDO/KETO REDUCTASE"/>
    <property type="match status" value="1"/>
</dbReference>
<dbReference type="EMBL" id="JAPZBU010000011">
    <property type="protein sequence ID" value="KAJ5378652.1"/>
    <property type="molecule type" value="Genomic_DNA"/>
</dbReference>
<dbReference type="PIRSF" id="PIRSF000097">
    <property type="entry name" value="AKR"/>
    <property type="match status" value="1"/>
</dbReference>
<feature type="domain" description="NADP-dependent oxidoreductase" evidence="5">
    <location>
        <begin position="20"/>
        <end position="300"/>
    </location>
</feature>
<dbReference type="Gene3D" id="3.20.20.100">
    <property type="entry name" value="NADP-dependent oxidoreductase domain"/>
    <property type="match status" value="1"/>
</dbReference>
<dbReference type="InterPro" id="IPR020471">
    <property type="entry name" value="AKR"/>
</dbReference>
<dbReference type="PRINTS" id="PR00069">
    <property type="entry name" value="ALDKETRDTASE"/>
</dbReference>
<evidence type="ECO:0000256" key="3">
    <source>
        <dbReference type="PIRSR" id="PIRSR000097-2"/>
    </source>
</evidence>
<dbReference type="Pfam" id="PF00248">
    <property type="entry name" value="Aldo_ket_red"/>
    <property type="match status" value="1"/>
</dbReference>
<protein>
    <recommendedName>
        <fullName evidence="5">NADP-dependent oxidoreductase domain-containing protein</fullName>
    </recommendedName>
</protein>
<reference evidence="6" key="2">
    <citation type="journal article" date="2023" name="IMA Fungus">
        <title>Comparative genomic study of the Penicillium genus elucidates a diverse pangenome and 15 lateral gene transfer events.</title>
        <authorList>
            <person name="Petersen C."/>
            <person name="Sorensen T."/>
            <person name="Nielsen M.R."/>
            <person name="Sondergaard T.E."/>
            <person name="Sorensen J.L."/>
            <person name="Fitzpatrick D.A."/>
            <person name="Frisvad J.C."/>
            <person name="Nielsen K.L."/>
        </authorList>
    </citation>
    <scope>NUCLEOTIDE SEQUENCE</scope>
    <source>
        <strain evidence="6">IBT 29677</strain>
    </source>
</reference>
<feature type="binding site" evidence="3">
    <location>
        <position position="130"/>
    </location>
    <ligand>
        <name>substrate</name>
    </ligand>
</feature>
<evidence type="ECO:0000313" key="7">
    <source>
        <dbReference type="Proteomes" id="UP001147747"/>
    </source>
</evidence>
<feature type="site" description="Lowers pKa of active site Tyr" evidence="4">
    <location>
        <position position="99"/>
    </location>
</feature>
<dbReference type="SUPFAM" id="SSF51430">
    <property type="entry name" value="NAD(P)-linked oxidoreductase"/>
    <property type="match status" value="1"/>
</dbReference>
<dbReference type="Proteomes" id="UP001147747">
    <property type="component" value="Unassembled WGS sequence"/>
</dbReference>
<dbReference type="AlphaFoldDB" id="A0A9W9SHE8"/>